<name>A0A3A1YHI9_9GAMM</name>
<dbReference type="InterPro" id="IPR035414">
    <property type="entry name" value="Peptidase_M1_pepN_Ig-like"/>
</dbReference>
<dbReference type="InterPro" id="IPR045357">
    <property type="entry name" value="Aminopeptidase_N-like_N"/>
</dbReference>
<dbReference type="PRINTS" id="PR00756">
    <property type="entry name" value="ALADIPTASE"/>
</dbReference>
<dbReference type="AlphaFoldDB" id="A0A3A1YHI9"/>
<evidence type="ECO:0000256" key="4">
    <source>
        <dbReference type="ARBA" id="ARBA00012564"/>
    </source>
</evidence>
<keyword evidence="7" id="KW-0645">Protease</keyword>
<gene>
    <name evidence="17" type="ORF">CKF59_02575</name>
</gene>
<dbReference type="GO" id="GO:0008237">
    <property type="term" value="F:metallopeptidase activity"/>
    <property type="evidence" value="ECO:0007669"/>
    <property type="project" value="UniProtKB-UniRule"/>
</dbReference>
<comment type="caution">
    <text evidence="17">The sequence shown here is derived from an EMBL/GenBank/DDBJ whole genome shotgun (WGS) entry which is preliminary data.</text>
</comment>
<evidence type="ECO:0000259" key="13">
    <source>
        <dbReference type="Pfam" id="PF01433"/>
    </source>
</evidence>
<evidence type="ECO:0000256" key="7">
    <source>
        <dbReference type="ARBA" id="ARBA00022670"/>
    </source>
</evidence>
<accession>A0A3A1YHI9</accession>
<dbReference type="NCBIfam" id="TIGR02414">
    <property type="entry name" value="pepN_proteo"/>
    <property type="match status" value="1"/>
</dbReference>
<dbReference type="Gene3D" id="1.10.390.10">
    <property type="entry name" value="Neutral Protease Domain 2"/>
    <property type="match status" value="1"/>
</dbReference>
<dbReference type="InterPro" id="IPR042097">
    <property type="entry name" value="Aminopeptidase_N-like_N_sf"/>
</dbReference>
<evidence type="ECO:0000256" key="12">
    <source>
        <dbReference type="NCBIfam" id="TIGR02414"/>
    </source>
</evidence>
<organism evidence="17 18">
    <name type="scientific">Psittacicella gerlachiana</name>
    <dbReference type="NCBI Taxonomy" id="2028574"/>
    <lineage>
        <taxon>Bacteria</taxon>
        <taxon>Pseudomonadati</taxon>
        <taxon>Pseudomonadota</taxon>
        <taxon>Gammaproteobacteria</taxon>
        <taxon>Pasteurellales</taxon>
        <taxon>Psittacicellaceae</taxon>
        <taxon>Psittacicella</taxon>
    </lineage>
</organism>
<evidence type="ECO:0000259" key="14">
    <source>
        <dbReference type="Pfam" id="PF11940"/>
    </source>
</evidence>
<dbReference type="Pfam" id="PF17900">
    <property type="entry name" value="Peptidase_M1_N"/>
    <property type="match status" value="1"/>
</dbReference>
<evidence type="ECO:0000256" key="3">
    <source>
        <dbReference type="ARBA" id="ARBA00010136"/>
    </source>
</evidence>
<evidence type="ECO:0000256" key="10">
    <source>
        <dbReference type="ARBA" id="ARBA00022833"/>
    </source>
</evidence>
<feature type="domain" description="Peptidase M1 membrane alanine aminopeptidase" evidence="13">
    <location>
        <begin position="233"/>
        <end position="444"/>
    </location>
</feature>
<dbReference type="PANTHER" id="PTHR46322">
    <property type="entry name" value="PUROMYCIN-SENSITIVE AMINOPEPTIDASE"/>
    <property type="match status" value="1"/>
</dbReference>
<keyword evidence="18" id="KW-1185">Reference proteome</keyword>
<sequence>MTKRTLKRLDYKPLDFTATQVDLQLNLDLPVSRVQSKIKVKRLNTEATSFVLDGQKLNLLAVKINGQDWSAYVLEDLEGVDGFQNLKIDVSSLSEPQEFTLEIENEFNLEENLSMSGIYLSDKVIVSQCEAQGFRRITFYFDRPDCLAVFTTYLETNDSYEYLLANGNLLESGSLNNGRKFAKWHDPFPKPSYLFACVAGNFEVLDDYFITKSGRKVKLRLFAEYGRLEQIRFAMEAVKRAMKWDEDRFGLEYDLDIFMVVGVAYFNAGAMENKGLNIFNDELLVGCKDTVTDDSLFSIDSVIAHEYFHNWTGDRVTCRDWFQLTLKEGLTVFRDQEYSSDTVNRTMKRIDDAEEIQAYQFNEDKSPLSHPIRPDEVESQDNFYTSTVYEKGAEVIRLLHTLIGEEKFQQGMKLYFERHDGKAVTCEDFVEAMADASGYNLDHFRLWYSQSGTPEVKVTSEYDPQTKVQKVTFVQETAPTFDQQEKQPLTLALKTHFLTPEGQTLTNLVDLQGKAIPELLVFETKELVVEIANQEQELIVVTNLDFSSPVRVIQQTTSSQLATVAAHCQNLYGKYFALKEYYNSIFRLNEENFVRNSQAQLEVDEHFATIYKNLFALALEDASFTSAVLRFHNVSNAITSANKAVNPLVYAQIDKAIKTKLYQDYKVQLEGIYAQLPFRTWEYNSLHFGERALRDQLLSLLTISQENQELVEQLYTQASCYNDKHAVIKAIINNDLSALDYLVDKFALEYQDTASCLDELLTLRLKNAKSVAQVEALLANAKQFSITKPNSLYTLIRGLRLNLNLFFTKEGIEYIKELIIKVDKNNPGVSPYLCRSFANYDLYLDPFRQMVIDALEDLITNHTFSRNATEILNKAFEAQKNNCQVRE</sequence>
<feature type="domain" description="Peptidase M1 alanyl aminopeptidase C-terminal" evidence="15">
    <location>
        <begin position="559"/>
        <end position="876"/>
    </location>
</feature>
<dbReference type="GO" id="GO:0008270">
    <property type="term" value="F:zinc ion binding"/>
    <property type="evidence" value="ECO:0007669"/>
    <property type="project" value="InterPro"/>
</dbReference>
<dbReference type="GO" id="GO:0006508">
    <property type="term" value="P:proteolysis"/>
    <property type="evidence" value="ECO:0007669"/>
    <property type="project" value="UniProtKB-UniRule"/>
</dbReference>
<dbReference type="PANTHER" id="PTHR46322:SF1">
    <property type="entry name" value="PUROMYCIN-SENSITIVE AMINOPEPTIDASE"/>
    <property type="match status" value="1"/>
</dbReference>
<dbReference type="EMBL" id="NRJF01000060">
    <property type="protein sequence ID" value="RIY36709.1"/>
    <property type="molecule type" value="Genomic_DNA"/>
</dbReference>
<dbReference type="EC" id="3.4.11.2" evidence="4 12"/>
<protein>
    <recommendedName>
        <fullName evidence="5 12">Aminopeptidase N</fullName>
        <ecNumber evidence="4 12">3.4.11.2</ecNumber>
    </recommendedName>
</protein>
<keyword evidence="8" id="KW-0479">Metal-binding</keyword>
<dbReference type="InterPro" id="IPR037144">
    <property type="entry name" value="Peptidase_M1_pepN_C_sf"/>
</dbReference>
<feature type="domain" description="Aminopeptidase N-like N-terminal" evidence="16">
    <location>
        <begin position="22"/>
        <end position="194"/>
    </location>
</feature>
<dbReference type="GO" id="GO:0016285">
    <property type="term" value="F:alanyl aminopeptidase activity"/>
    <property type="evidence" value="ECO:0007669"/>
    <property type="project" value="UniProtKB-EC"/>
</dbReference>
<dbReference type="RefSeq" id="WP_119534423.1">
    <property type="nucleotide sequence ID" value="NZ_NRJF01000060.1"/>
</dbReference>
<comment type="catalytic activity">
    <reaction evidence="1">
        <text>Release of an N-terminal amino acid, Xaa-|-Yaa- from a peptide, amide or arylamide. Xaa is preferably Ala, but may be most amino acids including Pro (slow action). When a terminal hydrophobic residue is followed by a prolyl residue, the two may be released as an intact Xaa-Pro dipeptide.</text>
        <dbReference type="EC" id="3.4.11.2"/>
    </reaction>
</comment>
<keyword evidence="11" id="KW-0482">Metalloprotease</keyword>
<dbReference type="SUPFAM" id="SSF63737">
    <property type="entry name" value="Leukotriene A4 hydrolase N-terminal domain"/>
    <property type="match status" value="1"/>
</dbReference>
<dbReference type="InterPro" id="IPR012779">
    <property type="entry name" value="Peptidase_M1_pepN"/>
</dbReference>
<comment type="similarity">
    <text evidence="3">Belongs to the peptidase M1 family.</text>
</comment>
<keyword evidence="6 17" id="KW-0031">Aminopeptidase</keyword>
<dbReference type="Pfam" id="PF17432">
    <property type="entry name" value="DUF3458_C"/>
    <property type="match status" value="1"/>
</dbReference>
<evidence type="ECO:0000256" key="9">
    <source>
        <dbReference type="ARBA" id="ARBA00022801"/>
    </source>
</evidence>
<dbReference type="Gene3D" id="3.30.2010.30">
    <property type="match status" value="1"/>
</dbReference>
<reference evidence="17 18" key="1">
    <citation type="submission" date="2017-08" db="EMBL/GenBank/DDBJ databases">
        <title>Reclassification of Bisgaard taxon 37 and 44.</title>
        <authorList>
            <person name="Christensen H."/>
        </authorList>
    </citation>
    <scope>NUCLEOTIDE SEQUENCE [LARGE SCALE GENOMIC DNA]</scope>
    <source>
        <strain evidence="17 18">EEAB3T1</strain>
    </source>
</reference>
<keyword evidence="10" id="KW-0862">Zinc</keyword>
<evidence type="ECO:0000256" key="5">
    <source>
        <dbReference type="ARBA" id="ARBA00015611"/>
    </source>
</evidence>
<dbReference type="Pfam" id="PF01433">
    <property type="entry name" value="Peptidase_M1"/>
    <property type="match status" value="1"/>
</dbReference>
<dbReference type="OrthoDB" id="100605at2"/>
<evidence type="ECO:0000256" key="2">
    <source>
        <dbReference type="ARBA" id="ARBA00001947"/>
    </source>
</evidence>
<dbReference type="InterPro" id="IPR027268">
    <property type="entry name" value="Peptidase_M4/M1_CTD_sf"/>
</dbReference>
<feature type="domain" description="Peptidase M1 alanyl aminopeptidase Ig-like fold" evidence="14">
    <location>
        <begin position="452"/>
        <end position="553"/>
    </location>
</feature>
<evidence type="ECO:0000256" key="1">
    <source>
        <dbReference type="ARBA" id="ARBA00000098"/>
    </source>
</evidence>
<evidence type="ECO:0000256" key="11">
    <source>
        <dbReference type="ARBA" id="ARBA00023049"/>
    </source>
</evidence>
<evidence type="ECO:0000313" key="17">
    <source>
        <dbReference type="EMBL" id="RIY36709.1"/>
    </source>
</evidence>
<comment type="cofactor">
    <cofactor evidence="2">
        <name>Zn(2+)</name>
        <dbReference type="ChEBI" id="CHEBI:29105"/>
    </cofactor>
</comment>
<evidence type="ECO:0000259" key="15">
    <source>
        <dbReference type="Pfam" id="PF17432"/>
    </source>
</evidence>
<evidence type="ECO:0000259" key="16">
    <source>
        <dbReference type="Pfam" id="PF17900"/>
    </source>
</evidence>
<dbReference type="InterPro" id="IPR038438">
    <property type="entry name" value="PepN_Ig-like_sf"/>
</dbReference>
<keyword evidence="9" id="KW-0378">Hydrolase</keyword>
<evidence type="ECO:0000313" key="18">
    <source>
        <dbReference type="Proteomes" id="UP000265964"/>
    </source>
</evidence>
<dbReference type="Pfam" id="PF11940">
    <property type="entry name" value="DUF3458"/>
    <property type="match status" value="1"/>
</dbReference>
<proteinExistence type="inferred from homology"/>
<dbReference type="Proteomes" id="UP000265964">
    <property type="component" value="Unassembled WGS sequence"/>
</dbReference>
<dbReference type="FunFam" id="3.30.2010.30:FF:000002">
    <property type="entry name" value="Putative aminopeptidase N"/>
    <property type="match status" value="1"/>
</dbReference>
<dbReference type="Gene3D" id="2.60.40.1840">
    <property type="match status" value="1"/>
</dbReference>
<dbReference type="Gene3D" id="2.60.40.1730">
    <property type="entry name" value="tricorn interacting facor f3 domain"/>
    <property type="match status" value="1"/>
</dbReference>
<dbReference type="SUPFAM" id="SSF55486">
    <property type="entry name" value="Metalloproteases ('zincins'), catalytic domain"/>
    <property type="match status" value="1"/>
</dbReference>
<dbReference type="InterPro" id="IPR001930">
    <property type="entry name" value="Peptidase_M1"/>
</dbReference>
<dbReference type="InterPro" id="IPR014782">
    <property type="entry name" value="Peptidase_M1_dom"/>
</dbReference>
<evidence type="ECO:0000256" key="6">
    <source>
        <dbReference type="ARBA" id="ARBA00022438"/>
    </source>
</evidence>
<dbReference type="InterPro" id="IPR024601">
    <property type="entry name" value="Peptidase_M1_pepN_C"/>
</dbReference>
<dbReference type="CDD" id="cd09600">
    <property type="entry name" value="M1_APN"/>
    <property type="match status" value="1"/>
</dbReference>
<evidence type="ECO:0000256" key="8">
    <source>
        <dbReference type="ARBA" id="ARBA00022723"/>
    </source>
</evidence>
<dbReference type="Gene3D" id="1.25.50.10">
    <property type="entry name" value="Peptidase M1, alanyl aminopeptidase, C-terminal domain"/>
    <property type="match status" value="1"/>
</dbReference>